<comment type="caution">
    <text evidence="9">The sequence shown here is derived from an EMBL/GenBank/DDBJ whole genome shotgun (WGS) entry which is preliminary data.</text>
</comment>
<evidence type="ECO:0000256" key="5">
    <source>
        <dbReference type="ARBA" id="ARBA00022748"/>
    </source>
</evidence>
<evidence type="ECO:0000256" key="6">
    <source>
        <dbReference type="ARBA" id="ARBA00023004"/>
    </source>
</evidence>
<keyword evidence="7" id="KW-0812">Transmembrane</keyword>
<evidence type="ECO:0000313" key="9">
    <source>
        <dbReference type="EMBL" id="OZY85102.1"/>
    </source>
</evidence>
<reference evidence="10" key="1">
    <citation type="submission" date="2017-05" db="EMBL/GenBank/DDBJ databases">
        <authorList>
            <person name="Barney B.M."/>
        </authorList>
    </citation>
    <scope>NUCLEOTIDE SEQUENCE [LARGE SCALE GENOMIC DNA]</scope>
    <source>
        <strain evidence="10">PSBB022</strain>
    </source>
</reference>
<comment type="similarity">
    <text evidence="1 7">Belongs to the CcmH/CycL/Ccl2/NrfF family.</text>
</comment>
<feature type="transmembrane region" description="Helical" evidence="7">
    <location>
        <begin position="107"/>
        <end position="128"/>
    </location>
</feature>
<sequence length="171" mass="19396">MRATLIKLCSCLGLLLIAFSSLAAIEVHEFDNDVDRKRYQSFVEEMRCPKCQNQNLAGTNSAIAMDLRRELVFMIKEGKSDKEIVDFMVERYGEFILYRPRLNSSTLLLWGAPVFLLIAGIILLLVIVRKRRTLDLASGESGLSAEEQARLTDLLNNTQDSTSHTNKQEKQ</sequence>
<evidence type="ECO:0000313" key="10">
    <source>
        <dbReference type="Proteomes" id="UP000216101"/>
    </source>
</evidence>
<feature type="chain" id="PRO_5011832316" description="Cytochrome c-type biogenesis protein" evidence="7">
    <location>
        <begin position="24"/>
        <end position="171"/>
    </location>
</feature>
<comment type="function">
    <text evidence="7">Possible subunit of a heme lyase.</text>
</comment>
<accession>A0A266Q5J1</accession>
<dbReference type="GO" id="GO:0005886">
    <property type="term" value="C:plasma membrane"/>
    <property type="evidence" value="ECO:0007669"/>
    <property type="project" value="TreeGrafter"/>
</dbReference>
<dbReference type="GO" id="GO:0017004">
    <property type="term" value="P:cytochrome complex assembly"/>
    <property type="evidence" value="ECO:0007669"/>
    <property type="project" value="UniProtKB-KW"/>
</dbReference>
<evidence type="ECO:0000256" key="2">
    <source>
        <dbReference type="ARBA" id="ARBA00022617"/>
    </source>
</evidence>
<dbReference type="EMBL" id="NHNI01000002">
    <property type="protein sequence ID" value="OZY85102.1"/>
    <property type="molecule type" value="Genomic_DNA"/>
</dbReference>
<feature type="domain" description="CcmH/CycL/Ccl2/NrfF N-terminal" evidence="8">
    <location>
        <begin position="14"/>
        <end position="155"/>
    </location>
</feature>
<evidence type="ECO:0000256" key="3">
    <source>
        <dbReference type="ARBA" id="ARBA00022723"/>
    </source>
</evidence>
<dbReference type="FunFam" id="1.10.8.640:FF:000001">
    <property type="entry name" value="Cytochrome c-type biogenesis protein"/>
    <property type="match status" value="1"/>
</dbReference>
<dbReference type="PANTHER" id="PTHR47870:SF1">
    <property type="entry name" value="CYTOCHROME C-TYPE BIOGENESIS PROTEIN CCMH"/>
    <property type="match status" value="1"/>
</dbReference>
<keyword evidence="4 7" id="KW-0732">Signal</keyword>
<protein>
    <recommendedName>
        <fullName evidence="7">Cytochrome c-type biogenesis protein</fullName>
    </recommendedName>
</protein>
<dbReference type="Pfam" id="PF03918">
    <property type="entry name" value="CcmH"/>
    <property type="match status" value="1"/>
</dbReference>
<evidence type="ECO:0000256" key="1">
    <source>
        <dbReference type="ARBA" id="ARBA00010342"/>
    </source>
</evidence>
<dbReference type="GO" id="GO:0046872">
    <property type="term" value="F:metal ion binding"/>
    <property type="evidence" value="ECO:0007669"/>
    <property type="project" value="UniProtKB-KW"/>
</dbReference>
<dbReference type="Gene3D" id="1.10.8.640">
    <property type="entry name" value="Cytochrome C biogenesis protein"/>
    <property type="match status" value="1"/>
</dbReference>
<dbReference type="RefSeq" id="WP_094986019.1">
    <property type="nucleotide sequence ID" value="NZ_NHNI01000002.1"/>
</dbReference>
<gene>
    <name evidence="9" type="ORF">CBP51_18385</name>
</gene>
<dbReference type="InterPro" id="IPR038297">
    <property type="entry name" value="CcmH/CycL/NrfF/Ccl2_sf"/>
</dbReference>
<dbReference type="AlphaFoldDB" id="A0A266Q5J1"/>
<evidence type="ECO:0000259" key="8">
    <source>
        <dbReference type="Pfam" id="PF03918"/>
    </source>
</evidence>
<feature type="signal peptide" evidence="7">
    <location>
        <begin position="1"/>
        <end position="23"/>
    </location>
</feature>
<dbReference type="InterPro" id="IPR051263">
    <property type="entry name" value="C-type_cytochrome_biogenesis"/>
</dbReference>
<name>A0A266Q5J1_9GAMM</name>
<evidence type="ECO:0000256" key="4">
    <source>
        <dbReference type="ARBA" id="ARBA00022729"/>
    </source>
</evidence>
<keyword evidence="6 7" id="KW-0408">Iron</keyword>
<evidence type="ECO:0000256" key="7">
    <source>
        <dbReference type="RuleBase" id="RU364112"/>
    </source>
</evidence>
<keyword evidence="7" id="KW-1133">Transmembrane helix</keyword>
<keyword evidence="7" id="KW-0472">Membrane</keyword>
<organism evidence="9 10">
    <name type="scientific">Cellvibrio mixtus</name>
    <dbReference type="NCBI Taxonomy" id="39650"/>
    <lineage>
        <taxon>Bacteria</taxon>
        <taxon>Pseudomonadati</taxon>
        <taxon>Pseudomonadota</taxon>
        <taxon>Gammaproteobacteria</taxon>
        <taxon>Cellvibrionales</taxon>
        <taxon>Cellvibrionaceae</taxon>
        <taxon>Cellvibrio</taxon>
    </lineage>
</organism>
<keyword evidence="3 7" id="KW-0479">Metal-binding</keyword>
<keyword evidence="5" id="KW-0201">Cytochrome c-type biogenesis</keyword>
<dbReference type="InterPro" id="IPR005616">
    <property type="entry name" value="CcmH/CycL/Ccl2/NrfF_N"/>
</dbReference>
<keyword evidence="2 7" id="KW-0349">Heme</keyword>
<dbReference type="Proteomes" id="UP000216101">
    <property type="component" value="Unassembled WGS sequence"/>
</dbReference>
<proteinExistence type="inferred from homology"/>
<dbReference type="PANTHER" id="PTHR47870">
    <property type="entry name" value="CYTOCHROME C-TYPE BIOGENESIS PROTEIN CCMH"/>
    <property type="match status" value="1"/>
</dbReference>
<keyword evidence="10" id="KW-1185">Reference proteome</keyword>
<dbReference type="CDD" id="cd16378">
    <property type="entry name" value="CcmH_N"/>
    <property type="match status" value="1"/>
</dbReference>